<keyword evidence="3" id="KW-1185">Reference proteome</keyword>
<feature type="signal peptide" evidence="1">
    <location>
        <begin position="1"/>
        <end position="21"/>
    </location>
</feature>
<keyword evidence="1" id="KW-0732">Signal</keyword>
<dbReference type="AlphaFoldDB" id="A0A1B7L9W6"/>
<sequence>MRGFKQKNPYLLLCAAYTPLAALRSPVGSGLPRTGSYRCIDYMAVKAGHNSQLIWRYLFLEHLNVLVFSVNLALHEYFIASFNVIL</sequence>
<dbReference type="Proteomes" id="UP000078225">
    <property type="component" value="Unassembled WGS sequence"/>
</dbReference>
<proteinExistence type="predicted"/>
<organism evidence="2 3">
    <name type="scientific">Mangrovibacter phragmitis</name>
    <dbReference type="NCBI Taxonomy" id="1691903"/>
    <lineage>
        <taxon>Bacteria</taxon>
        <taxon>Pseudomonadati</taxon>
        <taxon>Pseudomonadota</taxon>
        <taxon>Gammaproteobacteria</taxon>
        <taxon>Enterobacterales</taxon>
        <taxon>Enterobacteriaceae</taxon>
        <taxon>Mangrovibacter</taxon>
    </lineage>
</organism>
<comment type="caution">
    <text evidence="2">The sequence shown here is derived from an EMBL/GenBank/DDBJ whole genome shotgun (WGS) entry which is preliminary data.</text>
</comment>
<name>A0A1B7L9W6_9ENTR</name>
<feature type="chain" id="PRO_5008596816" description="Secreted protein" evidence="1">
    <location>
        <begin position="22"/>
        <end position="86"/>
    </location>
</feature>
<evidence type="ECO:0008006" key="4">
    <source>
        <dbReference type="Google" id="ProtNLM"/>
    </source>
</evidence>
<protein>
    <recommendedName>
        <fullName evidence="4">Secreted protein</fullName>
    </recommendedName>
</protein>
<dbReference type="RefSeq" id="WP_064595325.1">
    <property type="nucleotide sequence ID" value="NZ_CP134782.1"/>
</dbReference>
<accession>A0A1B7L9W6</accession>
<evidence type="ECO:0000313" key="3">
    <source>
        <dbReference type="Proteomes" id="UP000078225"/>
    </source>
</evidence>
<evidence type="ECO:0000256" key="1">
    <source>
        <dbReference type="SAM" id="SignalP"/>
    </source>
</evidence>
<dbReference type="EMBL" id="LYRP01000001">
    <property type="protein sequence ID" value="OAT79135.1"/>
    <property type="molecule type" value="Genomic_DNA"/>
</dbReference>
<evidence type="ECO:0000313" key="2">
    <source>
        <dbReference type="EMBL" id="OAT79135.1"/>
    </source>
</evidence>
<reference evidence="3" key="1">
    <citation type="submission" date="2016-05" db="EMBL/GenBank/DDBJ databases">
        <authorList>
            <person name="Behera P."/>
            <person name="Vaishampayan P."/>
            <person name="Singh N."/>
            <person name="Raina V."/>
            <person name="Suar M."/>
            <person name="Pattnaik A."/>
            <person name="Rastogi G."/>
        </authorList>
    </citation>
    <scope>NUCLEOTIDE SEQUENCE [LARGE SCALE GENOMIC DNA]</scope>
    <source>
        <strain evidence="3">MP23</strain>
    </source>
</reference>
<gene>
    <name evidence="2" type="ORF">A9B99_05465</name>
</gene>